<organism evidence="2 3">
    <name type="scientific">Cryptococcus depauperatus CBS 7841</name>
    <dbReference type="NCBI Taxonomy" id="1295531"/>
    <lineage>
        <taxon>Eukaryota</taxon>
        <taxon>Fungi</taxon>
        <taxon>Dikarya</taxon>
        <taxon>Basidiomycota</taxon>
        <taxon>Agaricomycotina</taxon>
        <taxon>Tremellomycetes</taxon>
        <taxon>Tremellales</taxon>
        <taxon>Cryptococcaceae</taxon>
        <taxon>Cryptococcus</taxon>
    </lineage>
</organism>
<feature type="region of interest" description="Disordered" evidence="1">
    <location>
        <begin position="1"/>
        <end position="78"/>
    </location>
</feature>
<dbReference type="RefSeq" id="XP_066067547.1">
    <property type="nucleotide sequence ID" value="XM_066211450.1"/>
</dbReference>
<feature type="compositionally biased region" description="Basic and acidic residues" evidence="1">
    <location>
        <begin position="632"/>
        <end position="642"/>
    </location>
</feature>
<gene>
    <name evidence="2" type="ORF">L203_102021</name>
</gene>
<name>A0A1E3IR63_9TREE</name>
<keyword evidence="3" id="KW-1185">Reference proteome</keyword>
<proteinExistence type="predicted"/>
<dbReference type="EMBL" id="CP143785">
    <property type="protein sequence ID" value="WVN86847.1"/>
    <property type="molecule type" value="Genomic_DNA"/>
</dbReference>
<dbReference type="GeneID" id="91086233"/>
<dbReference type="Proteomes" id="UP000094043">
    <property type="component" value="Chromosome 2"/>
</dbReference>
<dbReference type="OrthoDB" id="2586106at2759"/>
<feature type="region of interest" description="Disordered" evidence="1">
    <location>
        <begin position="337"/>
        <end position="375"/>
    </location>
</feature>
<feature type="region of interest" description="Disordered" evidence="1">
    <location>
        <begin position="628"/>
        <end position="656"/>
    </location>
</feature>
<dbReference type="AlphaFoldDB" id="A0A1E3IR63"/>
<evidence type="ECO:0000256" key="1">
    <source>
        <dbReference type="SAM" id="MobiDB-lite"/>
    </source>
</evidence>
<sequence length="656" mass="71506">MPQTTHSSLPPIGTKLPRPLKEEDQPGTAPIPSLRSPEPPTPVTAKDPIAIEANTIPSPSSLTPLTPSLRSPLSRPLSPDLPNRDALYLFSNFSSYMRSPHEGSDSVSPEDFKDTIRLLEHARLLASQPNANVSILHLKYRFQGQHNSFRSPYSSGDHKLPLNFRDSIGRVRNPVPQPFSALHDPVVKIDYMENGIFDPLPAQAVFGHIAKMCQPPPRIIVVSYVYSKVTENHLSSLSTWALTSSPPAYIFSPLETRLREQRTLHLALNHAIPISMYAWPAETVSSPNSLAQFSPGFSFMPNSPNGPLASPTRSGYGKLRRWERELSRKMSADSPILLTRRISGQDPPYSENRPNDVKFVGKGSKGNRYPPDPIASLTIITSSDIDLDIKEKDQKEDGPNSAPLPRPARPGSAGSGPPPVDRIPLWHLAPGVGVLHGSTSASIGVRLGDFSAINLVGESGLVESGEASKEIKESEVEDLGVKTEKMGVEELRKTDGMGAGSGIGAERNHNIKAAALLERPISRPSSAAPVSVGIPEVVKDNSTRPKKDGPYSAAYLTPPEKVSGSLGRPWHSLSSQSWPAPVSRVPGWRKGRKEIMEDTLEELGIRYTEGGFELDEVLRKVEELNLVQENPMEERPGDKQGPEGDEGSLLDLLVYT</sequence>
<evidence type="ECO:0000313" key="2">
    <source>
        <dbReference type="EMBL" id="WVN86847.1"/>
    </source>
</evidence>
<reference evidence="2" key="2">
    <citation type="journal article" date="2022" name="Elife">
        <title>Obligate sexual reproduction of a homothallic fungus closely related to the Cryptococcus pathogenic species complex.</title>
        <authorList>
            <person name="Passer A.R."/>
            <person name="Clancey S.A."/>
            <person name="Shea T."/>
            <person name="David-Palma M."/>
            <person name="Averette A.F."/>
            <person name="Boekhout T."/>
            <person name="Porcel B.M."/>
            <person name="Nowrousian M."/>
            <person name="Cuomo C.A."/>
            <person name="Sun S."/>
            <person name="Heitman J."/>
            <person name="Coelho M.A."/>
        </authorList>
    </citation>
    <scope>NUCLEOTIDE SEQUENCE</scope>
    <source>
        <strain evidence="2">CBS 7841</strain>
    </source>
</reference>
<protein>
    <submittedName>
        <fullName evidence="2">Uncharacterized protein</fullName>
    </submittedName>
</protein>
<reference evidence="2" key="3">
    <citation type="submission" date="2024-01" db="EMBL/GenBank/DDBJ databases">
        <authorList>
            <person name="Coelho M.A."/>
            <person name="David-Palma M."/>
            <person name="Shea T."/>
            <person name="Sun S."/>
            <person name="Cuomo C.A."/>
            <person name="Heitman J."/>
        </authorList>
    </citation>
    <scope>NUCLEOTIDE SEQUENCE</scope>
    <source>
        <strain evidence="2">CBS 7841</strain>
    </source>
</reference>
<dbReference type="KEGG" id="cdep:91086233"/>
<feature type="region of interest" description="Disordered" evidence="1">
    <location>
        <begin position="393"/>
        <end position="422"/>
    </location>
</feature>
<feature type="compositionally biased region" description="Low complexity" evidence="1">
    <location>
        <begin position="57"/>
        <end position="78"/>
    </location>
</feature>
<evidence type="ECO:0000313" key="3">
    <source>
        <dbReference type="Proteomes" id="UP000094043"/>
    </source>
</evidence>
<dbReference type="VEuPathDB" id="FungiDB:L203_01274"/>
<accession>A0A1E3IR63</accession>
<reference evidence="2" key="1">
    <citation type="submission" date="2016-06" db="EMBL/GenBank/DDBJ databases">
        <authorList>
            <person name="Cuomo C."/>
            <person name="Litvintseva A."/>
            <person name="Heitman J."/>
            <person name="Chen Y."/>
            <person name="Sun S."/>
            <person name="Springer D."/>
            <person name="Dromer F."/>
            <person name="Young S."/>
            <person name="Zeng Q."/>
            <person name="Chapman S."/>
            <person name="Gujja S."/>
            <person name="Saif S."/>
            <person name="Birren B."/>
        </authorList>
    </citation>
    <scope>NUCLEOTIDE SEQUENCE</scope>
    <source>
        <strain evidence="2">CBS 7841</strain>
    </source>
</reference>
<feature type="region of interest" description="Disordered" evidence="1">
    <location>
        <begin position="562"/>
        <end position="586"/>
    </location>
</feature>